<organism evidence="3 4">
    <name type="scientific">Lacibacter sediminis</name>
    <dbReference type="NCBI Taxonomy" id="2760713"/>
    <lineage>
        <taxon>Bacteria</taxon>
        <taxon>Pseudomonadati</taxon>
        <taxon>Bacteroidota</taxon>
        <taxon>Chitinophagia</taxon>
        <taxon>Chitinophagales</taxon>
        <taxon>Chitinophagaceae</taxon>
        <taxon>Lacibacter</taxon>
    </lineage>
</organism>
<feature type="compositionally biased region" description="Polar residues" evidence="1">
    <location>
        <begin position="185"/>
        <end position="205"/>
    </location>
</feature>
<name>A0A7G5XBU1_9BACT</name>
<accession>A0A7G5XBU1</accession>
<dbReference type="Proteomes" id="UP000515344">
    <property type="component" value="Chromosome"/>
</dbReference>
<keyword evidence="4" id="KW-1185">Reference proteome</keyword>
<reference evidence="4" key="1">
    <citation type="submission" date="2020-08" db="EMBL/GenBank/DDBJ databases">
        <title>Lacibacter sp. S13-6-6 genome sequencing.</title>
        <authorList>
            <person name="Jin L."/>
        </authorList>
    </citation>
    <scope>NUCLEOTIDE SEQUENCE [LARGE SCALE GENOMIC DNA]</scope>
    <source>
        <strain evidence="4">S13-6-6</strain>
    </source>
</reference>
<dbReference type="AlphaFoldDB" id="A0A7G5XBU1"/>
<keyword evidence="2" id="KW-1133">Transmembrane helix</keyword>
<protein>
    <submittedName>
        <fullName evidence="3">Uncharacterized protein</fullName>
    </submittedName>
</protein>
<dbReference type="KEGG" id="lacs:H4075_12675"/>
<dbReference type="EMBL" id="CP060007">
    <property type="protein sequence ID" value="QNA42944.1"/>
    <property type="molecule type" value="Genomic_DNA"/>
</dbReference>
<sequence>MNSIIKKTNSGLDHLDIIIADIDGLISNKQDFIAFILIALGIEFMGSFYDEKDFNDFGQSDTRFKNALSNLFKNKWYKNNGDWMFKDFRGPLIHQYRPGDTILLTSNCKNKADLKLHLRSVDGKKIFVLEQLFSDFKLAVQKFNNEIKKASNSLNKAKINDGFMSIVEINFSDQDKILGQPTHFPESSGTTTYNPTVLTNSKKKS</sequence>
<evidence type="ECO:0000313" key="4">
    <source>
        <dbReference type="Proteomes" id="UP000515344"/>
    </source>
</evidence>
<evidence type="ECO:0000256" key="1">
    <source>
        <dbReference type="SAM" id="MobiDB-lite"/>
    </source>
</evidence>
<evidence type="ECO:0000313" key="3">
    <source>
        <dbReference type="EMBL" id="QNA42944.1"/>
    </source>
</evidence>
<keyword evidence="2" id="KW-0812">Transmembrane</keyword>
<feature type="transmembrane region" description="Helical" evidence="2">
    <location>
        <begin position="32"/>
        <end position="49"/>
    </location>
</feature>
<feature type="region of interest" description="Disordered" evidence="1">
    <location>
        <begin position="180"/>
        <end position="205"/>
    </location>
</feature>
<proteinExistence type="predicted"/>
<gene>
    <name evidence="3" type="ORF">H4075_12675</name>
</gene>
<dbReference type="RefSeq" id="WP_182801210.1">
    <property type="nucleotide sequence ID" value="NZ_CP060007.1"/>
</dbReference>
<evidence type="ECO:0000256" key="2">
    <source>
        <dbReference type="SAM" id="Phobius"/>
    </source>
</evidence>
<keyword evidence="2" id="KW-0472">Membrane</keyword>